<dbReference type="Gene3D" id="1.10.287.1120">
    <property type="entry name" value="Bipartite methylase S protein"/>
    <property type="match status" value="1"/>
</dbReference>
<name>J0Y0C4_9BACT</name>
<sequence>MKTEYKKTKLGLIPEDWEVAKLGDVAKVKTGNRDTKDKVENGQYPFFVRSDNVERINEYSYDGEAILTSGDGVGVGKNYHYINGRFNYHQRVYNIHEFRDNVVGKYLYYYFSKAFLKRVFRLSAKNSVDSVRLEMIVDMLIPLPPLPEQARIADCLSQWDRGIALLERLIAQKEEQKKGLMQQLLTGRQRLPGFAGEWERVKYGKAFDFLSTASFSRAKLFEGNDIQCLHYGDIHTKFHNYIDFEEFSIHGCTAEEGAKYSLLKNGDLIMADASEDLAGVGKSIEVKGLEGKAISGLHTILMRSKSNLFADGFKAYIHEIPTVRKSLQRIATGAKVYGVAKKNLKNISIPLPPLPEQKAIAQLLNTADRELSLLRAKLGQYRLQKRGIMQQLLTGRKRLV</sequence>
<keyword evidence="5" id="KW-0378">Hydrolase</keyword>
<dbReference type="EMBL" id="JH719942">
    <property type="protein sequence ID" value="EJF54976.1"/>
    <property type="molecule type" value="Genomic_DNA"/>
</dbReference>
<dbReference type="GO" id="GO:0004519">
    <property type="term" value="F:endonuclease activity"/>
    <property type="evidence" value="ECO:0007669"/>
    <property type="project" value="UniProtKB-KW"/>
</dbReference>
<gene>
    <name evidence="5" type="ORF">SapgrDRAFT_3333</name>
</gene>
<keyword evidence="2" id="KW-0680">Restriction system</keyword>
<dbReference type="PANTHER" id="PTHR30408">
    <property type="entry name" value="TYPE-1 RESTRICTION ENZYME ECOKI SPECIFICITY PROTEIN"/>
    <property type="match status" value="1"/>
</dbReference>
<reference evidence="6" key="1">
    <citation type="journal article" date="2012" name="Stand. Genomic Sci.">
        <title>Permanent draft genome sequence of the gliding predator Saprospira grandis strain Sa g1 (= HR1).</title>
        <authorList>
            <person name="Mavromatis K."/>
            <person name="Chertkov O."/>
            <person name="Lapidus A."/>
            <person name="Nolan M."/>
            <person name="Lucas S."/>
            <person name="Tice H."/>
            <person name="Del Rio T.G."/>
            <person name="Cheng J.F."/>
            <person name="Han C."/>
            <person name="Tapia R."/>
            <person name="Bruce D."/>
            <person name="Goodwin L.A."/>
            <person name="Pitluck S."/>
            <person name="Huntemann M."/>
            <person name="Liolios K."/>
            <person name="Pagani I."/>
            <person name="Ivanova N."/>
            <person name="Mikhailova N."/>
            <person name="Pati A."/>
            <person name="Chen A."/>
            <person name="Palaniappan K."/>
            <person name="Land M."/>
            <person name="Brambilla E.M."/>
            <person name="Rohde M."/>
            <person name="Spring S."/>
            <person name="Goker M."/>
            <person name="Detter J.C."/>
            <person name="Bristow J."/>
            <person name="Eisen J.A."/>
            <person name="Markowitz V."/>
            <person name="Hugenholtz P."/>
            <person name="Kyrpides N.C."/>
            <person name="Klenk H.P."/>
            <person name="Woyke T."/>
        </authorList>
    </citation>
    <scope>NUCLEOTIDE SEQUENCE [LARGE SCALE GENOMIC DNA]</scope>
    <source>
        <strain evidence="6">DSM 2844</strain>
    </source>
</reference>
<dbReference type="Pfam" id="PF01420">
    <property type="entry name" value="Methylase_S"/>
    <property type="match status" value="2"/>
</dbReference>
<comment type="similarity">
    <text evidence="1">Belongs to the type-I restriction system S methylase family.</text>
</comment>
<dbReference type="PANTHER" id="PTHR30408:SF12">
    <property type="entry name" value="TYPE I RESTRICTION ENZYME MJAVIII SPECIFICITY SUBUNIT"/>
    <property type="match status" value="1"/>
</dbReference>
<dbReference type="Gene3D" id="3.90.220.20">
    <property type="entry name" value="DNA methylase specificity domains"/>
    <property type="match status" value="2"/>
</dbReference>
<proteinExistence type="inferred from homology"/>
<dbReference type="Proteomes" id="UP000005113">
    <property type="component" value="Unassembled WGS sequence"/>
</dbReference>
<dbReference type="InterPro" id="IPR052021">
    <property type="entry name" value="Type-I_RS_S_subunit"/>
</dbReference>
<dbReference type="HOGENOM" id="CLU_021095_0_1_10"/>
<evidence type="ECO:0000256" key="2">
    <source>
        <dbReference type="ARBA" id="ARBA00022747"/>
    </source>
</evidence>
<keyword evidence="3" id="KW-0238">DNA-binding</keyword>
<accession>J0Y0C4</accession>
<dbReference type="SUPFAM" id="SSF116734">
    <property type="entry name" value="DNA methylase specificity domain"/>
    <property type="match status" value="2"/>
</dbReference>
<evidence type="ECO:0000259" key="4">
    <source>
        <dbReference type="Pfam" id="PF01420"/>
    </source>
</evidence>
<dbReference type="InterPro" id="IPR044946">
    <property type="entry name" value="Restrct_endonuc_typeI_TRD_sf"/>
</dbReference>
<dbReference type="OrthoDB" id="667970at2"/>
<dbReference type="AlphaFoldDB" id="J0Y0C4"/>
<feature type="domain" description="Type I restriction modification DNA specificity" evidence="4">
    <location>
        <begin position="14"/>
        <end position="172"/>
    </location>
</feature>
<evidence type="ECO:0000256" key="1">
    <source>
        <dbReference type="ARBA" id="ARBA00010923"/>
    </source>
</evidence>
<evidence type="ECO:0000313" key="5">
    <source>
        <dbReference type="EMBL" id="EJF54976.1"/>
    </source>
</evidence>
<feature type="domain" description="Type I restriction modification DNA specificity" evidence="4">
    <location>
        <begin position="312"/>
        <end position="374"/>
    </location>
</feature>
<evidence type="ECO:0000256" key="3">
    <source>
        <dbReference type="ARBA" id="ARBA00023125"/>
    </source>
</evidence>
<keyword evidence="5" id="KW-0540">Nuclease</keyword>
<organism evidence="5 6">
    <name type="scientific">Saprospira grandis DSM 2844</name>
    <dbReference type="NCBI Taxonomy" id="694433"/>
    <lineage>
        <taxon>Bacteria</taxon>
        <taxon>Pseudomonadati</taxon>
        <taxon>Bacteroidota</taxon>
        <taxon>Saprospiria</taxon>
        <taxon>Saprospirales</taxon>
        <taxon>Saprospiraceae</taxon>
        <taxon>Saprospira</taxon>
    </lineage>
</organism>
<evidence type="ECO:0000313" key="6">
    <source>
        <dbReference type="Proteomes" id="UP000005113"/>
    </source>
</evidence>
<protein>
    <submittedName>
        <fullName evidence="5">Restriction endonuclease S subunit</fullName>
    </submittedName>
</protein>
<dbReference type="RefSeq" id="WP_002660951.1">
    <property type="nucleotide sequence ID" value="NZ_JH719942.1"/>
</dbReference>
<dbReference type="GO" id="GO:0009307">
    <property type="term" value="P:DNA restriction-modification system"/>
    <property type="evidence" value="ECO:0007669"/>
    <property type="project" value="UniProtKB-KW"/>
</dbReference>
<keyword evidence="5" id="KW-0255">Endonuclease</keyword>
<dbReference type="GO" id="GO:0003677">
    <property type="term" value="F:DNA binding"/>
    <property type="evidence" value="ECO:0007669"/>
    <property type="project" value="UniProtKB-KW"/>
</dbReference>
<dbReference type="InterPro" id="IPR000055">
    <property type="entry name" value="Restrct_endonuc_typeI_TRD"/>
</dbReference>